<comment type="pathway">
    <text evidence="2">Siderophore biosynthesis; enterobactin biosynthesis.</text>
</comment>
<dbReference type="GO" id="GO:0008897">
    <property type="term" value="F:holo-[acyl-carrier-protein] synthase activity"/>
    <property type="evidence" value="ECO:0007669"/>
    <property type="project" value="InterPro"/>
</dbReference>
<dbReference type="RefSeq" id="WP_164623681.1">
    <property type="nucleotide sequence ID" value="NZ_JAAIVJ010000002.1"/>
</dbReference>
<evidence type="ECO:0000259" key="14">
    <source>
        <dbReference type="Pfam" id="PF01648"/>
    </source>
</evidence>
<reference evidence="16 17" key="1">
    <citation type="submission" date="2020-02" db="EMBL/GenBank/DDBJ databases">
        <authorList>
            <person name="Chen W.-M."/>
        </authorList>
    </citation>
    <scope>NUCLEOTIDE SEQUENCE [LARGE SCALE GENOMIC DNA]</scope>
    <source>
        <strain evidence="16 17">KMS-5</strain>
    </source>
</reference>
<evidence type="ECO:0000256" key="4">
    <source>
        <dbReference type="ARBA" id="ARBA00011503"/>
    </source>
</evidence>
<dbReference type="InterPro" id="IPR037143">
    <property type="entry name" value="4-PPantetheinyl_Trfase_dom_sf"/>
</dbReference>
<keyword evidence="13" id="KW-0460">Magnesium</keyword>
<comment type="cofactor">
    <cofactor evidence="13">
        <name>Mg(2+)</name>
        <dbReference type="ChEBI" id="CHEBI:18420"/>
    </cofactor>
</comment>
<accession>A0A6M0QQ71</accession>
<dbReference type="PANTHER" id="PTHR38096:SF1">
    <property type="entry name" value="ENTEROBACTIN SYNTHASE COMPONENT D"/>
    <property type="match status" value="1"/>
</dbReference>
<proteinExistence type="inferred from homology"/>
<dbReference type="Gene3D" id="3.90.470.20">
    <property type="entry name" value="4'-phosphopantetheinyl transferase domain"/>
    <property type="match status" value="1"/>
</dbReference>
<comment type="caution">
    <text evidence="16">The sequence shown here is derived from an EMBL/GenBank/DDBJ whole genome shotgun (WGS) entry which is preliminary data.</text>
</comment>
<feature type="binding site" evidence="12">
    <location>
        <position position="118"/>
    </location>
    <ligand>
        <name>CoA</name>
        <dbReference type="ChEBI" id="CHEBI:57287"/>
    </ligand>
</feature>
<comment type="catalytic activity">
    <reaction evidence="10">
        <text>apo-[aryl-carrier protein] + CoA = holo-[aryl-carrier protein] + adenosine 3',5'-bisphosphate + H(+)</text>
        <dbReference type="Rhea" id="RHEA:48404"/>
        <dbReference type="Rhea" id="RHEA-COMP:15903"/>
        <dbReference type="Rhea" id="RHEA-COMP:17557"/>
        <dbReference type="ChEBI" id="CHEBI:15378"/>
        <dbReference type="ChEBI" id="CHEBI:29999"/>
        <dbReference type="ChEBI" id="CHEBI:57287"/>
        <dbReference type="ChEBI" id="CHEBI:58343"/>
        <dbReference type="ChEBI" id="CHEBI:64479"/>
    </reaction>
</comment>
<gene>
    <name evidence="16" type="ORF">G4Z14_04950</name>
</gene>
<dbReference type="InterPro" id="IPR003542">
    <property type="entry name" value="Enbac_synth_compD-like"/>
</dbReference>
<feature type="binding site" evidence="13">
    <location>
        <position position="118"/>
    </location>
    <ligand>
        <name>Mg(2+)</name>
        <dbReference type="ChEBI" id="CHEBI:18420"/>
    </ligand>
</feature>
<dbReference type="PANTHER" id="PTHR38096">
    <property type="entry name" value="ENTEROBACTIN SYNTHASE COMPONENT D"/>
    <property type="match status" value="1"/>
</dbReference>
<evidence type="ECO:0000313" key="17">
    <source>
        <dbReference type="Proteomes" id="UP000477782"/>
    </source>
</evidence>
<comment type="catalytic activity">
    <reaction evidence="11">
        <text>apo-[peptidyl-carrier protein] + CoA = holo-[peptidyl-carrier protein] + adenosine 3',5'-bisphosphate + H(+)</text>
        <dbReference type="Rhea" id="RHEA:46228"/>
        <dbReference type="Rhea" id="RHEA-COMP:11479"/>
        <dbReference type="Rhea" id="RHEA-COMP:11480"/>
        <dbReference type="ChEBI" id="CHEBI:15378"/>
        <dbReference type="ChEBI" id="CHEBI:29999"/>
        <dbReference type="ChEBI" id="CHEBI:57287"/>
        <dbReference type="ChEBI" id="CHEBI:58343"/>
        <dbReference type="ChEBI" id="CHEBI:64479"/>
    </reaction>
</comment>
<feature type="binding site" evidence="12">
    <location>
        <begin position="98"/>
        <end position="99"/>
    </location>
    <ligand>
        <name>CoA</name>
        <dbReference type="ChEBI" id="CHEBI:57287"/>
    </ligand>
</feature>
<dbReference type="GO" id="GO:0000287">
    <property type="term" value="F:magnesium ion binding"/>
    <property type="evidence" value="ECO:0007669"/>
    <property type="project" value="InterPro"/>
</dbReference>
<evidence type="ECO:0000256" key="12">
    <source>
        <dbReference type="PIRSR" id="PIRSR603542-1"/>
    </source>
</evidence>
<evidence type="ECO:0000256" key="7">
    <source>
        <dbReference type="ARBA" id="ARBA00023191"/>
    </source>
</evidence>
<protein>
    <recommendedName>
        <fullName evidence="5">Enterobactin synthase component D</fullName>
    </recommendedName>
    <alternativeName>
        <fullName evidence="8">4'-phosphopantetheinyl transferase EntD</fullName>
    </alternativeName>
    <alternativeName>
        <fullName evidence="9">Enterochelin synthase D</fullName>
    </alternativeName>
</protein>
<dbReference type="AlphaFoldDB" id="A0A6M0QQ71"/>
<evidence type="ECO:0000256" key="2">
    <source>
        <dbReference type="ARBA" id="ARBA00004993"/>
    </source>
</evidence>
<comment type="similarity">
    <text evidence="3">Belongs to the P-Pant transferase superfamily. EntD family.</text>
</comment>
<dbReference type="GO" id="GO:0009366">
    <property type="term" value="C:enterobactin synthetase complex"/>
    <property type="evidence" value="ECO:0007669"/>
    <property type="project" value="InterPro"/>
</dbReference>
<organism evidence="16 17">
    <name type="scientific">Tabrizicola oligotrophica</name>
    <dbReference type="NCBI Taxonomy" id="2710650"/>
    <lineage>
        <taxon>Bacteria</taxon>
        <taxon>Pseudomonadati</taxon>
        <taxon>Pseudomonadota</taxon>
        <taxon>Alphaproteobacteria</taxon>
        <taxon>Rhodobacterales</taxon>
        <taxon>Paracoccaceae</taxon>
        <taxon>Tabrizicola</taxon>
    </lineage>
</organism>
<evidence type="ECO:0000256" key="10">
    <source>
        <dbReference type="ARBA" id="ARBA00049176"/>
    </source>
</evidence>
<dbReference type="GO" id="GO:0005886">
    <property type="term" value="C:plasma membrane"/>
    <property type="evidence" value="ECO:0007669"/>
    <property type="project" value="TreeGrafter"/>
</dbReference>
<dbReference type="Pfam" id="PF17837">
    <property type="entry name" value="4PPT_N"/>
    <property type="match status" value="1"/>
</dbReference>
<evidence type="ECO:0000256" key="8">
    <source>
        <dbReference type="ARBA" id="ARBA00029894"/>
    </source>
</evidence>
<sequence>MILDAISTENPFADPHLSWCEAGFVVADVQRLVQDGPLGPVTVDLPEDLRSAVPKRRSEFLAGRACAGMALRQAGLTETVLRQGRAPVWPAGVAGSITHSRDRAIAAVSTRYNALGLDCEALVAPDRALQLAAAIFSETEARLRPEALPFAGFFTLVFSAKEALYKALSHRLGRVPDFREVTVTALQPGHMALVLDGETHRARFRLSDRDCVTLVTVQGL</sequence>
<feature type="binding site" evidence="12">
    <location>
        <position position="162"/>
    </location>
    <ligand>
        <name>CoA</name>
        <dbReference type="ChEBI" id="CHEBI:57287"/>
    </ligand>
</feature>
<feature type="domain" description="4'-phosphopantetheinyl transferase N-terminal" evidence="15">
    <location>
        <begin position="47"/>
        <end position="109"/>
    </location>
</feature>
<evidence type="ECO:0000256" key="9">
    <source>
        <dbReference type="ARBA" id="ARBA00031996"/>
    </source>
</evidence>
<evidence type="ECO:0000256" key="1">
    <source>
        <dbReference type="ARBA" id="ARBA00003937"/>
    </source>
</evidence>
<evidence type="ECO:0000256" key="11">
    <source>
        <dbReference type="ARBA" id="ARBA00049191"/>
    </source>
</evidence>
<dbReference type="Pfam" id="PF01648">
    <property type="entry name" value="ACPS"/>
    <property type="match status" value="1"/>
</dbReference>
<keyword evidence="6 16" id="KW-0808">Transferase</keyword>
<evidence type="ECO:0000256" key="3">
    <source>
        <dbReference type="ARBA" id="ARBA00008342"/>
    </source>
</evidence>
<dbReference type="PRINTS" id="PR01399">
    <property type="entry name" value="ENTSNTHTASED"/>
</dbReference>
<evidence type="ECO:0000256" key="6">
    <source>
        <dbReference type="ARBA" id="ARBA00022679"/>
    </source>
</evidence>
<feature type="binding site" evidence="12">
    <location>
        <position position="56"/>
    </location>
    <ligand>
        <name>CoA</name>
        <dbReference type="ChEBI" id="CHEBI:57287"/>
    </ligand>
</feature>
<keyword evidence="13" id="KW-0479">Metal-binding</keyword>
<feature type="binding site" evidence="12">
    <location>
        <position position="64"/>
    </location>
    <ligand>
        <name>CoA</name>
        <dbReference type="ChEBI" id="CHEBI:57287"/>
    </ligand>
</feature>
<evidence type="ECO:0000256" key="5">
    <source>
        <dbReference type="ARBA" id="ARBA00019087"/>
    </source>
</evidence>
<dbReference type="SUPFAM" id="SSF56214">
    <property type="entry name" value="4'-phosphopantetheinyl transferase"/>
    <property type="match status" value="1"/>
</dbReference>
<evidence type="ECO:0000256" key="13">
    <source>
        <dbReference type="PIRSR" id="PIRSR603542-2"/>
    </source>
</evidence>
<dbReference type="UniPathway" id="UPA00017"/>
<dbReference type="InterPro" id="IPR008278">
    <property type="entry name" value="4-PPantetheinyl_Trfase_dom"/>
</dbReference>
<keyword evidence="17" id="KW-1185">Reference proteome</keyword>
<dbReference type="InterPro" id="IPR041354">
    <property type="entry name" value="4PPT_N"/>
</dbReference>
<feature type="binding site" evidence="13">
    <location>
        <position position="120"/>
    </location>
    <ligand>
        <name>Mg(2+)</name>
        <dbReference type="ChEBI" id="CHEBI:18420"/>
    </ligand>
</feature>
<evidence type="ECO:0000259" key="15">
    <source>
        <dbReference type="Pfam" id="PF17837"/>
    </source>
</evidence>
<comment type="subunit">
    <text evidence="4">EntB, EntD, EntE, and EntF form a multienzyme complex called enterobactin synthase.</text>
</comment>
<dbReference type="GO" id="GO:0009239">
    <property type="term" value="P:enterobactin biosynthetic process"/>
    <property type="evidence" value="ECO:0007669"/>
    <property type="project" value="UniProtKB-UniPathway"/>
</dbReference>
<dbReference type="Proteomes" id="UP000477782">
    <property type="component" value="Unassembled WGS sequence"/>
</dbReference>
<keyword evidence="7" id="KW-0259">Enterobactin biosynthesis</keyword>
<evidence type="ECO:0000313" key="16">
    <source>
        <dbReference type="EMBL" id="NEY89639.1"/>
    </source>
</evidence>
<dbReference type="EMBL" id="JAAIVJ010000002">
    <property type="protein sequence ID" value="NEY89639.1"/>
    <property type="molecule type" value="Genomic_DNA"/>
</dbReference>
<comment type="function">
    <text evidence="1">Involved in the biosynthesis of the siderophore enterobactin (enterochelin), which is a macrocyclic trimeric lactone of N-(2,3-dihydroxybenzoyl)-serine. The serine trilactone serves as a scaffolding for the three catechol functionalities that provide hexadentate coordination for the tightly ligated iron(2+) atoms. Plays an essential role in the assembly of the enterobactin by catalyzing the transfer of the 4'-phosphopantetheine (Ppant) moiety from coenzyme A to the apo-domains of both EntB (ArCP domain) and EntF (PCP domain) to yield their holo-forms which make them competent for the activation of 2,3-dihydroxybenzoate (DHB) and L-serine, respectively.</text>
</comment>
<feature type="domain" description="4'-phosphopantetheinyl transferase" evidence="14">
    <location>
        <begin position="115"/>
        <end position="207"/>
    </location>
</feature>
<name>A0A6M0QQ71_9RHOB</name>
<feature type="binding site" evidence="12">
    <location>
        <position position="166"/>
    </location>
    <ligand>
        <name>CoA</name>
        <dbReference type="ChEBI" id="CHEBI:57287"/>
    </ligand>
</feature>